<dbReference type="EMBL" id="JANJYI010000005">
    <property type="protein sequence ID" value="KAK2649262.1"/>
    <property type="molecule type" value="Genomic_DNA"/>
</dbReference>
<sequence>MLWVVTEFVRDHCHKLLSGNHNHFLRSHRHVQDCDVAQVQSLRSVGVKKVMDHLLDKSESYAAMGHTIKDLLNRLDFLRSILEDGSMGDTGFIKGFTCCMFTYTTETEFDTHWLKAIETFG</sequence>
<dbReference type="Proteomes" id="UP001280121">
    <property type="component" value="Unassembled WGS sequence"/>
</dbReference>
<name>A0AAD9X0L9_9ROSI</name>
<reference evidence="1" key="1">
    <citation type="journal article" date="2023" name="Plant J.">
        <title>Genome sequences and population genomics provide insights into the demographic history, inbreeding, and mutation load of two 'living fossil' tree species of Dipteronia.</title>
        <authorList>
            <person name="Feng Y."/>
            <person name="Comes H.P."/>
            <person name="Chen J."/>
            <person name="Zhu S."/>
            <person name="Lu R."/>
            <person name="Zhang X."/>
            <person name="Li P."/>
            <person name="Qiu J."/>
            <person name="Olsen K.M."/>
            <person name="Qiu Y."/>
        </authorList>
    </citation>
    <scope>NUCLEOTIDE SEQUENCE</scope>
    <source>
        <strain evidence="1">KIB01</strain>
    </source>
</reference>
<keyword evidence="2" id="KW-1185">Reference proteome</keyword>
<protein>
    <submittedName>
        <fullName evidence="1">Uncharacterized protein</fullName>
    </submittedName>
</protein>
<gene>
    <name evidence="1" type="ORF">Ddye_016751</name>
</gene>
<accession>A0AAD9X0L9</accession>
<evidence type="ECO:0000313" key="1">
    <source>
        <dbReference type="EMBL" id="KAK2649262.1"/>
    </source>
</evidence>
<evidence type="ECO:0000313" key="2">
    <source>
        <dbReference type="Proteomes" id="UP001280121"/>
    </source>
</evidence>
<comment type="caution">
    <text evidence="1">The sequence shown here is derived from an EMBL/GenBank/DDBJ whole genome shotgun (WGS) entry which is preliminary data.</text>
</comment>
<dbReference type="AlphaFoldDB" id="A0AAD9X0L9"/>
<proteinExistence type="predicted"/>
<organism evidence="1 2">
    <name type="scientific">Dipteronia dyeriana</name>
    <dbReference type="NCBI Taxonomy" id="168575"/>
    <lineage>
        <taxon>Eukaryota</taxon>
        <taxon>Viridiplantae</taxon>
        <taxon>Streptophyta</taxon>
        <taxon>Embryophyta</taxon>
        <taxon>Tracheophyta</taxon>
        <taxon>Spermatophyta</taxon>
        <taxon>Magnoliopsida</taxon>
        <taxon>eudicotyledons</taxon>
        <taxon>Gunneridae</taxon>
        <taxon>Pentapetalae</taxon>
        <taxon>rosids</taxon>
        <taxon>malvids</taxon>
        <taxon>Sapindales</taxon>
        <taxon>Sapindaceae</taxon>
        <taxon>Hippocastanoideae</taxon>
        <taxon>Acereae</taxon>
        <taxon>Dipteronia</taxon>
    </lineage>
</organism>